<proteinExistence type="predicted"/>
<name>A0A8X6KYU6_TRICU</name>
<dbReference type="EMBL" id="BMAO01003808">
    <property type="protein sequence ID" value="GFQ90319.1"/>
    <property type="molecule type" value="Genomic_DNA"/>
</dbReference>
<accession>A0A8X6KYU6</accession>
<dbReference type="Proteomes" id="UP000887116">
    <property type="component" value="Unassembled WGS sequence"/>
</dbReference>
<evidence type="ECO:0000313" key="2">
    <source>
        <dbReference type="Proteomes" id="UP000887116"/>
    </source>
</evidence>
<evidence type="ECO:0000313" key="1">
    <source>
        <dbReference type="EMBL" id="GFQ90319.1"/>
    </source>
</evidence>
<sequence length="87" mass="10133">MAKARSSANSRFGQSPKYLQLILYIRLWLDISRNGCESLPKGRCDNGRLAGRWDICRLTTYFTPICLFKKFHIFSSDVSRDDVIWDL</sequence>
<gene>
    <name evidence="1" type="ORF">TNCT_36431</name>
</gene>
<organism evidence="1 2">
    <name type="scientific">Trichonephila clavata</name>
    <name type="common">Joro spider</name>
    <name type="synonym">Nephila clavata</name>
    <dbReference type="NCBI Taxonomy" id="2740835"/>
    <lineage>
        <taxon>Eukaryota</taxon>
        <taxon>Metazoa</taxon>
        <taxon>Ecdysozoa</taxon>
        <taxon>Arthropoda</taxon>
        <taxon>Chelicerata</taxon>
        <taxon>Arachnida</taxon>
        <taxon>Araneae</taxon>
        <taxon>Araneomorphae</taxon>
        <taxon>Entelegynae</taxon>
        <taxon>Araneoidea</taxon>
        <taxon>Nephilidae</taxon>
        <taxon>Trichonephila</taxon>
    </lineage>
</organism>
<keyword evidence="2" id="KW-1185">Reference proteome</keyword>
<comment type="caution">
    <text evidence="1">The sequence shown here is derived from an EMBL/GenBank/DDBJ whole genome shotgun (WGS) entry which is preliminary data.</text>
</comment>
<reference evidence="1" key="1">
    <citation type="submission" date="2020-07" db="EMBL/GenBank/DDBJ databases">
        <title>Multicomponent nature underlies the extraordinary mechanical properties of spider dragline silk.</title>
        <authorList>
            <person name="Kono N."/>
            <person name="Nakamura H."/>
            <person name="Mori M."/>
            <person name="Yoshida Y."/>
            <person name="Ohtoshi R."/>
            <person name="Malay A.D."/>
            <person name="Moran D.A.P."/>
            <person name="Tomita M."/>
            <person name="Numata K."/>
            <person name="Arakawa K."/>
        </authorList>
    </citation>
    <scope>NUCLEOTIDE SEQUENCE</scope>
</reference>
<protein>
    <submittedName>
        <fullName evidence="1">Uncharacterized protein</fullName>
    </submittedName>
</protein>
<dbReference type="AlphaFoldDB" id="A0A8X6KYU6"/>